<proteinExistence type="predicted"/>
<protein>
    <submittedName>
        <fullName evidence="1">8733_t:CDS:1</fullName>
    </submittedName>
</protein>
<keyword evidence="2" id="KW-1185">Reference proteome</keyword>
<gene>
    <name evidence="1" type="ORF">DERYTH_LOCUS20362</name>
</gene>
<accession>A0A9N9JM69</accession>
<dbReference type="EMBL" id="CAJVPY010023830">
    <property type="protein sequence ID" value="CAG8785722.1"/>
    <property type="molecule type" value="Genomic_DNA"/>
</dbReference>
<reference evidence="1" key="1">
    <citation type="submission" date="2021-06" db="EMBL/GenBank/DDBJ databases">
        <authorList>
            <person name="Kallberg Y."/>
            <person name="Tangrot J."/>
            <person name="Rosling A."/>
        </authorList>
    </citation>
    <scope>NUCLEOTIDE SEQUENCE</scope>
    <source>
        <strain evidence="1">MA453B</strain>
    </source>
</reference>
<evidence type="ECO:0000313" key="2">
    <source>
        <dbReference type="Proteomes" id="UP000789405"/>
    </source>
</evidence>
<comment type="caution">
    <text evidence="1">The sequence shown here is derived from an EMBL/GenBank/DDBJ whole genome shotgun (WGS) entry which is preliminary data.</text>
</comment>
<sequence length="71" mass="7669">MTSAIDAITSSDDPIIATTSSDNPISATTSTDNPIIAITSTNNPIIAILLNTVNRNQDHEELDIFNLELYH</sequence>
<dbReference type="AlphaFoldDB" id="A0A9N9JM69"/>
<dbReference type="Proteomes" id="UP000789405">
    <property type="component" value="Unassembled WGS sequence"/>
</dbReference>
<organism evidence="1 2">
    <name type="scientific">Dentiscutata erythropus</name>
    <dbReference type="NCBI Taxonomy" id="1348616"/>
    <lineage>
        <taxon>Eukaryota</taxon>
        <taxon>Fungi</taxon>
        <taxon>Fungi incertae sedis</taxon>
        <taxon>Mucoromycota</taxon>
        <taxon>Glomeromycotina</taxon>
        <taxon>Glomeromycetes</taxon>
        <taxon>Diversisporales</taxon>
        <taxon>Gigasporaceae</taxon>
        <taxon>Dentiscutata</taxon>
    </lineage>
</organism>
<evidence type="ECO:0000313" key="1">
    <source>
        <dbReference type="EMBL" id="CAG8785722.1"/>
    </source>
</evidence>
<feature type="non-terminal residue" evidence="1">
    <location>
        <position position="71"/>
    </location>
</feature>
<name>A0A9N9JM69_9GLOM</name>